<proteinExistence type="predicted"/>
<organism evidence="1">
    <name type="scientific">Daphnia magna</name>
    <dbReference type="NCBI Taxonomy" id="35525"/>
    <lineage>
        <taxon>Eukaryota</taxon>
        <taxon>Metazoa</taxon>
        <taxon>Ecdysozoa</taxon>
        <taxon>Arthropoda</taxon>
        <taxon>Crustacea</taxon>
        <taxon>Branchiopoda</taxon>
        <taxon>Diplostraca</taxon>
        <taxon>Cladocera</taxon>
        <taxon>Anomopoda</taxon>
        <taxon>Daphniidae</taxon>
        <taxon>Daphnia</taxon>
    </lineage>
</organism>
<sequence length="67" mass="8109">MVRLLWFILPQFCVYFDSREKRRRVPVKDITTGGAALFWKMLRLRRRKFVSFFSKKPRCVSLGQLPM</sequence>
<protein>
    <submittedName>
        <fullName evidence="1">Uncharacterized protein</fullName>
    </submittedName>
</protein>
<evidence type="ECO:0000313" key="1">
    <source>
        <dbReference type="EMBL" id="JAN78146.1"/>
    </source>
</evidence>
<dbReference type="EMBL" id="GDIQ01016591">
    <property type="protein sequence ID" value="JAN78146.1"/>
    <property type="molecule type" value="Transcribed_RNA"/>
</dbReference>
<dbReference type="AlphaFoldDB" id="A0A0P6CTT0"/>
<name>A0A0P6CTT0_9CRUS</name>
<accession>A0A0P6CTT0</accession>
<reference evidence="1" key="1">
    <citation type="submission" date="2015-10" db="EMBL/GenBank/DDBJ databases">
        <title>EvidentialGene: Evidence-directed Construction of Complete mRNA Transcriptomes without Genomes.</title>
        <authorList>
            <person name="Gilbert D.G."/>
        </authorList>
    </citation>
    <scope>NUCLEOTIDE SEQUENCE</scope>
</reference>